<keyword evidence="6" id="KW-1185">Reference proteome</keyword>
<reference evidence="5 6" key="1">
    <citation type="submission" date="2019-06" db="EMBL/GenBank/DDBJ databases">
        <title>Discovery of a novel chromosome fission-fusion reversal in muntjac.</title>
        <authorList>
            <person name="Mudd A.B."/>
            <person name="Bredeson J.V."/>
            <person name="Baum R."/>
            <person name="Hockemeyer D."/>
            <person name="Rokhsar D.S."/>
        </authorList>
    </citation>
    <scope>NUCLEOTIDE SEQUENCE [LARGE SCALE GENOMIC DNA]</scope>
    <source>
        <strain evidence="5">UCam_UCB_Mr</strain>
        <tissue evidence="5">Fibroblast cell line</tissue>
    </source>
</reference>
<dbReference type="PANTHER" id="PTHR24147">
    <property type="entry name" value="ANKYRIN REPEAT DOMAIN 36-RELATED"/>
    <property type="match status" value="1"/>
</dbReference>
<evidence type="ECO:0000259" key="4">
    <source>
        <dbReference type="Pfam" id="PF14915"/>
    </source>
</evidence>
<dbReference type="Proteomes" id="UP000326062">
    <property type="component" value="Unassembled WGS sequence"/>
</dbReference>
<feature type="coiled-coil region" evidence="2">
    <location>
        <begin position="5"/>
        <end position="109"/>
    </location>
</feature>
<dbReference type="EMBL" id="VCEB01002705">
    <property type="protein sequence ID" value="KAB0345958.1"/>
    <property type="molecule type" value="Genomic_DNA"/>
</dbReference>
<dbReference type="Gene3D" id="1.10.287.1490">
    <property type="match status" value="1"/>
</dbReference>
<keyword evidence="1 2" id="KW-0175">Coiled coil</keyword>
<protein>
    <recommendedName>
        <fullName evidence="4">CCDC144C-like coiled-coil domain-containing protein</fullName>
    </recommendedName>
</protein>
<evidence type="ECO:0000256" key="3">
    <source>
        <dbReference type="SAM" id="MobiDB-lite"/>
    </source>
</evidence>
<evidence type="ECO:0000256" key="2">
    <source>
        <dbReference type="SAM" id="Coils"/>
    </source>
</evidence>
<evidence type="ECO:0000313" key="5">
    <source>
        <dbReference type="EMBL" id="KAB0345958.1"/>
    </source>
</evidence>
<dbReference type="Pfam" id="PF14915">
    <property type="entry name" value="CCDC144C"/>
    <property type="match status" value="1"/>
</dbReference>
<feature type="domain" description="CCDC144C-like coiled-coil" evidence="4">
    <location>
        <begin position="1"/>
        <end position="93"/>
    </location>
</feature>
<dbReference type="AlphaFoldDB" id="A0A5N3V9I2"/>
<feature type="region of interest" description="Disordered" evidence="3">
    <location>
        <begin position="109"/>
        <end position="128"/>
    </location>
</feature>
<dbReference type="InterPro" id="IPR050657">
    <property type="entry name" value="Ankyrin_repeat_domain"/>
</dbReference>
<evidence type="ECO:0000256" key="1">
    <source>
        <dbReference type="ARBA" id="ARBA00023054"/>
    </source>
</evidence>
<gene>
    <name evidence="5" type="ORF">FD755_024388</name>
</gene>
<organism evidence="5 6">
    <name type="scientific">Muntiacus reevesi</name>
    <name type="common">Reeves' muntjac</name>
    <name type="synonym">Cervus reevesi</name>
    <dbReference type="NCBI Taxonomy" id="9886"/>
    <lineage>
        <taxon>Eukaryota</taxon>
        <taxon>Metazoa</taxon>
        <taxon>Chordata</taxon>
        <taxon>Craniata</taxon>
        <taxon>Vertebrata</taxon>
        <taxon>Euteleostomi</taxon>
        <taxon>Mammalia</taxon>
        <taxon>Eutheria</taxon>
        <taxon>Laurasiatheria</taxon>
        <taxon>Artiodactyla</taxon>
        <taxon>Ruminantia</taxon>
        <taxon>Pecora</taxon>
        <taxon>Cervidae</taxon>
        <taxon>Muntiacinae</taxon>
        <taxon>Muntiacus</taxon>
    </lineage>
</organism>
<dbReference type="PANTHER" id="PTHR24147:SF60">
    <property type="entry name" value="ANKYRIN REPEAT DOMAIN-CONTAINING PROTEIN 26-RELATED"/>
    <property type="match status" value="1"/>
</dbReference>
<proteinExistence type="predicted"/>
<comment type="caution">
    <text evidence="5">The sequence shown here is derived from an EMBL/GenBank/DDBJ whole genome shotgun (WGS) entry which is preliminary data.</text>
</comment>
<feature type="compositionally biased region" description="Basic and acidic residues" evidence="3">
    <location>
        <begin position="109"/>
        <end position="118"/>
    </location>
</feature>
<name>A0A5N3V9I2_MUNRE</name>
<accession>A0A5N3V9I2</accession>
<feature type="non-terminal residue" evidence="5">
    <location>
        <position position="175"/>
    </location>
</feature>
<evidence type="ECO:0000313" key="6">
    <source>
        <dbReference type="Proteomes" id="UP000326062"/>
    </source>
</evidence>
<sequence>MKSDMANLKDNNKALSQQLSIVKDKFNKLKIKLQRTRDDLREKTWMLECVQRDLNQAECQKQEIEHMYHNEQGKVNEYLGKQESLEKRLSQLQNQFQQIVRKLHAESEKQGLMPEERNSVNQRTESFTRENVRQAARCSPSSSCCSSATRPAGTRCAISSCSCCTHCVSWERASN</sequence>
<dbReference type="InterPro" id="IPR039497">
    <property type="entry name" value="CC144C-like_CC_dom"/>
</dbReference>